<dbReference type="Pfam" id="PF01841">
    <property type="entry name" value="Transglut_core"/>
    <property type="match status" value="1"/>
</dbReference>
<dbReference type="SUPFAM" id="SSF54001">
    <property type="entry name" value="Cysteine proteinases"/>
    <property type="match status" value="1"/>
</dbReference>
<dbReference type="InterPro" id="IPR002931">
    <property type="entry name" value="Transglutaminase-like"/>
</dbReference>
<evidence type="ECO:0000259" key="1">
    <source>
        <dbReference type="SMART" id="SM00460"/>
    </source>
</evidence>
<gene>
    <name evidence="2" type="ORF">LKD71_05630</name>
</gene>
<protein>
    <recommendedName>
        <fullName evidence="1">Transglutaminase-like domain-containing protein</fullName>
    </recommendedName>
</protein>
<evidence type="ECO:0000313" key="2">
    <source>
        <dbReference type="EMBL" id="MCC2189298.1"/>
    </source>
</evidence>
<feature type="domain" description="Transglutaminase-like" evidence="1">
    <location>
        <begin position="157"/>
        <end position="216"/>
    </location>
</feature>
<accession>A0AAE3J5M3</accession>
<dbReference type="SUPFAM" id="SSF46785">
    <property type="entry name" value="Winged helix' DNA-binding domain"/>
    <property type="match status" value="1"/>
</dbReference>
<dbReference type="Gene3D" id="1.10.10.10">
    <property type="entry name" value="Winged helix-like DNA-binding domain superfamily/Winged helix DNA-binding domain"/>
    <property type="match status" value="1"/>
</dbReference>
<sequence length="431" mass="49619">MEWIAYKLKIKIQYEKPVADEYFQLKCLPRIDETQRITELKEEILPEDCMVKKRMDDAKNQYVLGYMAKPHREFSYEAEGTVQVQKYNRKPENHEMLYRISSPYTEVGQNLGEWYGELNLPEGEVRDRALWIAGFVKRKLKKREEAEKEGLLTADQVAGRGYGSNRDFAQIMLALCHMDGITARYVTGILPGKTSLHSWVEVQGEDGIFYGMDPEFGIPVTESYVVFCQGRDAKECSLLVSGSAGETGRTMEVSVEAAPAEKKEYALMPESGNIHWLARKMAVRNSSFQSIPLDRLNRVMNSLEFTILSVLKDRSALEGAENRLYVKDISQWLNVPAARLSPIFTKLEEEGYIRWESDERLGASYVALTDYGKKKLEEQQDITVRFYEHVIDRFGREKARELDRLMLELESVLRDELNLMNNQEKGGEADE</sequence>
<dbReference type="AlphaFoldDB" id="A0AAE3J5M3"/>
<dbReference type="SMART" id="SM00460">
    <property type="entry name" value="TGc"/>
    <property type="match status" value="1"/>
</dbReference>
<dbReference type="PANTHER" id="PTHR33490:SF6">
    <property type="entry name" value="SLL1049 PROTEIN"/>
    <property type="match status" value="1"/>
</dbReference>
<dbReference type="Pfam" id="PF08379">
    <property type="entry name" value="Bact_transglu_N"/>
    <property type="match status" value="1"/>
</dbReference>
<organism evidence="2 3">
    <name type="scientific">Fusicatenibacter faecihominis</name>
    <dbReference type="NCBI Taxonomy" id="2881276"/>
    <lineage>
        <taxon>Bacteria</taxon>
        <taxon>Bacillati</taxon>
        <taxon>Bacillota</taxon>
        <taxon>Clostridia</taxon>
        <taxon>Lachnospirales</taxon>
        <taxon>Lachnospiraceae</taxon>
        <taxon>Fusicatenibacter</taxon>
    </lineage>
</organism>
<dbReference type="Gene3D" id="3.10.620.30">
    <property type="match status" value="1"/>
</dbReference>
<evidence type="ECO:0000313" key="3">
    <source>
        <dbReference type="Proteomes" id="UP001197875"/>
    </source>
</evidence>
<name>A0AAE3J5M3_9FIRM</name>
<dbReference type="InterPro" id="IPR038765">
    <property type="entry name" value="Papain-like_cys_pep_sf"/>
</dbReference>
<keyword evidence="3" id="KW-1185">Reference proteome</keyword>
<dbReference type="InterPro" id="IPR013589">
    <property type="entry name" value="Bac_transglu_N"/>
</dbReference>
<proteinExistence type="predicted"/>
<reference evidence="2 3" key="1">
    <citation type="submission" date="2021-10" db="EMBL/GenBank/DDBJ databases">
        <title>Anaerobic single-cell dispensing facilitates the cultivation of human gut bacteria.</title>
        <authorList>
            <person name="Afrizal A."/>
        </authorList>
    </citation>
    <scope>NUCLEOTIDE SEQUENCE [LARGE SCALE GENOMIC DNA]</scope>
    <source>
        <strain evidence="2 3">CLA-AA-H277</strain>
    </source>
</reference>
<dbReference type="Proteomes" id="UP001197875">
    <property type="component" value="Unassembled WGS sequence"/>
</dbReference>
<dbReference type="PANTHER" id="PTHR33490">
    <property type="entry name" value="BLR5614 PROTEIN-RELATED"/>
    <property type="match status" value="1"/>
</dbReference>
<dbReference type="InterPro" id="IPR036388">
    <property type="entry name" value="WH-like_DNA-bd_sf"/>
</dbReference>
<comment type="caution">
    <text evidence="2">The sequence shown here is derived from an EMBL/GenBank/DDBJ whole genome shotgun (WGS) entry which is preliminary data.</text>
</comment>
<dbReference type="EMBL" id="JAJEPR010000006">
    <property type="protein sequence ID" value="MCC2189298.1"/>
    <property type="molecule type" value="Genomic_DNA"/>
</dbReference>
<dbReference type="InterPro" id="IPR036390">
    <property type="entry name" value="WH_DNA-bd_sf"/>
</dbReference>
<dbReference type="RefSeq" id="WP_227614675.1">
    <property type="nucleotide sequence ID" value="NZ_JAJEPR010000006.1"/>
</dbReference>